<dbReference type="GO" id="GO:0004523">
    <property type="term" value="F:RNA-DNA hybrid ribonuclease activity"/>
    <property type="evidence" value="ECO:0007669"/>
    <property type="project" value="InterPro"/>
</dbReference>
<comment type="caution">
    <text evidence="2">The sequence shown here is derived from an EMBL/GenBank/DDBJ whole genome shotgun (WGS) entry which is preliminary data.</text>
</comment>
<keyword evidence="3" id="KW-1185">Reference proteome</keyword>
<dbReference type="InterPro" id="IPR036397">
    <property type="entry name" value="RNaseH_sf"/>
</dbReference>
<evidence type="ECO:0000313" key="2">
    <source>
        <dbReference type="EMBL" id="MCI31712.1"/>
    </source>
</evidence>
<dbReference type="Gene3D" id="3.30.420.10">
    <property type="entry name" value="Ribonuclease H-like superfamily/Ribonuclease H"/>
    <property type="match status" value="1"/>
</dbReference>
<dbReference type="GO" id="GO:0003676">
    <property type="term" value="F:nucleic acid binding"/>
    <property type="evidence" value="ECO:0007669"/>
    <property type="project" value="InterPro"/>
</dbReference>
<dbReference type="EMBL" id="LXQA010189394">
    <property type="protein sequence ID" value="MCI31712.1"/>
    <property type="molecule type" value="Genomic_DNA"/>
</dbReference>
<reference evidence="2 3" key="1">
    <citation type="journal article" date="2018" name="Front. Plant Sci.">
        <title>Red Clover (Trifolium pratense) and Zigzag Clover (T. medium) - A Picture of Genomic Similarities and Differences.</title>
        <authorList>
            <person name="Dluhosova J."/>
            <person name="Istvanek J."/>
            <person name="Nedelnik J."/>
            <person name="Repkova J."/>
        </authorList>
    </citation>
    <scope>NUCLEOTIDE SEQUENCE [LARGE SCALE GENOMIC DNA]</scope>
    <source>
        <strain evidence="3">cv. 10/8</strain>
        <tissue evidence="2">Leaf</tissue>
    </source>
</reference>
<proteinExistence type="predicted"/>
<feature type="non-terminal residue" evidence="2">
    <location>
        <position position="1"/>
    </location>
</feature>
<dbReference type="InterPro" id="IPR012337">
    <property type="entry name" value="RNaseH-like_sf"/>
</dbReference>
<protein>
    <submittedName>
        <fullName evidence="2">Ribonuclease H protein</fullName>
    </submittedName>
</protein>
<dbReference type="Pfam" id="PF13456">
    <property type="entry name" value="RVT_3"/>
    <property type="match status" value="1"/>
</dbReference>
<evidence type="ECO:0000313" key="3">
    <source>
        <dbReference type="Proteomes" id="UP000265520"/>
    </source>
</evidence>
<sequence length="54" mass="5746">GGYAKKIGIGSAYLAELWGMYEGLLLVRRMGFRAVDINVDSEVVVEAVSSGAIL</sequence>
<name>A0A392R6K1_9FABA</name>
<dbReference type="InterPro" id="IPR002156">
    <property type="entry name" value="RNaseH_domain"/>
</dbReference>
<dbReference type="AlphaFoldDB" id="A0A392R6K1"/>
<dbReference type="SUPFAM" id="SSF53098">
    <property type="entry name" value="Ribonuclease H-like"/>
    <property type="match status" value="1"/>
</dbReference>
<evidence type="ECO:0000259" key="1">
    <source>
        <dbReference type="Pfam" id="PF13456"/>
    </source>
</evidence>
<accession>A0A392R6K1</accession>
<dbReference type="Proteomes" id="UP000265520">
    <property type="component" value="Unassembled WGS sequence"/>
</dbReference>
<organism evidence="2 3">
    <name type="scientific">Trifolium medium</name>
    <dbReference type="NCBI Taxonomy" id="97028"/>
    <lineage>
        <taxon>Eukaryota</taxon>
        <taxon>Viridiplantae</taxon>
        <taxon>Streptophyta</taxon>
        <taxon>Embryophyta</taxon>
        <taxon>Tracheophyta</taxon>
        <taxon>Spermatophyta</taxon>
        <taxon>Magnoliopsida</taxon>
        <taxon>eudicotyledons</taxon>
        <taxon>Gunneridae</taxon>
        <taxon>Pentapetalae</taxon>
        <taxon>rosids</taxon>
        <taxon>fabids</taxon>
        <taxon>Fabales</taxon>
        <taxon>Fabaceae</taxon>
        <taxon>Papilionoideae</taxon>
        <taxon>50 kb inversion clade</taxon>
        <taxon>NPAAA clade</taxon>
        <taxon>Hologalegina</taxon>
        <taxon>IRL clade</taxon>
        <taxon>Trifolieae</taxon>
        <taxon>Trifolium</taxon>
    </lineage>
</organism>
<feature type="domain" description="RNase H type-1" evidence="1">
    <location>
        <begin position="10"/>
        <end position="50"/>
    </location>
</feature>